<accession>A0A291BB77</accession>
<organism evidence="1 2">
    <name type="scientific">Candidatus Enterovibrio altilux</name>
    <dbReference type="NCBI Taxonomy" id="1927128"/>
    <lineage>
        <taxon>Bacteria</taxon>
        <taxon>Pseudomonadati</taxon>
        <taxon>Pseudomonadota</taxon>
        <taxon>Gammaproteobacteria</taxon>
        <taxon>Vibrionales</taxon>
        <taxon>Vibrionaceae</taxon>
        <taxon>Enterovibrio</taxon>
    </lineage>
</organism>
<evidence type="ECO:0000313" key="1">
    <source>
        <dbReference type="EMBL" id="ATF10256.1"/>
    </source>
</evidence>
<sequence>MTDGEVLPKFLKRTQQRAKEILGNGADETRQCYKTVRVKRVISIIPPRKGATFR</sequence>
<name>A0A291BB77_9GAMM</name>
<protein>
    <submittedName>
        <fullName evidence="1">Transposase</fullName>
    </submittedName>
</protein>
<reference evidence="2" key="1">
    <citation type="submission" date="2017-04" db="EMBL/GenBank/DDBJ databases">
        <title>Genome evolution of the luminous symbionts of deep sea anglerfish.</title>
        <authorList>
            <person name="Hendry T.A."/>
        </authorList>
    </citation>
    <scope>NUCLEOTIDE SEQUENCE [LARGE SCALE GENOMIC DNA]</scope>
</reference>
<dbReference type="KEGG" id="elux:BTN50_1836"/>
<dbReference type="EMBL" id="CP020663">
    <property type="protein sequence ID" value="ATF10256.1"/>
    <property type="molecule type" value="Genomic_DNA"/>
</dbReference>
<dbReference type="Proteomes" id="UP000218160">
    <property type="component" value="Chromosome 2"/>
</dbReference>
<evidence type="ECO:0000313" key="2">
    <source>
        <dbReference type="Proteomes" id="UP000218160"/>
    </source>
</evidence>
<proteinExistence type="predicted"/>
<keyword evidence="2" id="KW-1185">Reference proteome</keyword>
<dbReference type="AlphaFoldDB" id="A0A291BB77"/>
<gene>
    <name evidence="1" type="ORF">BTN50_1836</name>
</gene>